<evidence type="ECO:0000256" key="1">
    <source>
        <dbReference type="SAM" id="MobiDB-lite"/>
    </source>
</evidence>
<protein>
    <submittedName>
        <fullName evidence="2">Uncharacterized protein</fullName>
    </submittedName>
</protein>
<keyword evidence="3" id="KW-1185">Reference proteome</keyword>
<sequence>MRGASFSVNPVVKDFSNDGPKSKGNSDIPLALIEGVMRADTSPVWPKNSGSSKDKASVSGGINRNSAVENGCLSEELGQPGPQLGRNDNVDQVLGKEFEFNMKKKSRVRTGRARKTALSDQSGLVESLMLKDSRSMSIQI</sequence>
<evidence type="ECO:0000313" key="3">
    <source>
        <dbReference type="Proteomes" id="UP001141806"/>
    </source>
</evidence>
<comment type="caution">
    <text evidence="2">The sequence shown here is derived from an EMBL/GenBank/DDBJ whole genome shotgun (WGS) entry which is preliminary data.</text>
</comment>
<proteinExistence type="predicted"/>
<organism evidence="2 3">
    <name type="scientific">Protea cynaroides</name>
    <dbReference type="NCBI Taxonomy" id="273540"/>
    <lineage>
        <taxon>Eukaryota</taxon>
        <taxon>Viridiplantae</taxon>
        <taxon>Streptophyta</taxon>
        <taxon>Embryophyta</taxon>
        <taxon>Tracheophyta</taxon>
        <taxon>Spermatophyta</taxon>
        <taxon>Magnoliopsida</taxon>
        <taxon>Proteales</taxon>
        <taxon>Proteaceae</taxon>
        <taxon>Protea</taxon>
    </lineage>
</organism>
<reference evidence="2" key="1">
    <citation type="journal article" date="2023" name="Plant J.">
        <title>The genome of the king protea, Protea cynaroides.</title>
        <authorList>
            <person name="Chang J."/>
            <person name="Duong T.A."/>
            <person name="Schoeman C."/>
            <person name="Ma X."/>
            <person name="Roodt D."/>
            <person name="Barker N."/>
            <person name="Li Z."/>
            <person name="Van de Peer Y."/>
            <person name="Mizrachi E."/>
        </authorList>
    </citation>
    <scope>NUCLEOTIDE SEQUENCE</scope>
    <source>
        <tissue evidence="2">Young leaves</tissue>
    </source>
</reference>
<dbReference type="Proteomes" id="UP001141806">
    <property type="component" value="Unassembled WGS sequence"/>
</dbReference>
<dbReference type="EMBL" id="JAMYWD010000002">
    <property type="protein sequence ID" value="KAJ4980227.1"/>
    <property type="molecule type" value="Genomic_DNA"/>
</dbReference>
<accession>A0A9Q0L0G5</accession>
<feature type="region of interest" description="Disordered" evidence="1">
    <location>
        <begin position="1"/>
        <end position="29"/>
    </location>
</feature>
<dbReference type="AlphaFoldDB" id="A0A9Q0L0G5"/>
<feature type="region of interest" description="Disordered" evidence="1">
    <location>
        <begin position="41"/>
        <end position="88"/>
    </location>
</feature>
<gene>
    <name evidence="2" type="ORF">NE237_011007</name>
</gene>
<name>A0A9Q0L0G5_9MAGN</name>
<evidence type="ECO:0000313" key="2">
    <source>
        <dbReference type="EMBL" id="KAJ4980227.1"/>
    </source>
</evidence>